<dbReference type="OrthoDB" id="640249at2759"/>
<dbReference type="InterPro" id="IPR012599">
    <property type="entry name" value="Propeptide_C1A"/>
</dbReference>
<evidence type="ECO:0000256" key="6">
    <source>
        <dbReference type="SAM" id="SignalP"/>
    </source>
</evidence>
<protein>
    <submittedName>
        <fullName evidence="9">Uncharacterized protein</fullName>
    </submittedName>
</protein>
<evidence type="ECO:0000256" key="1">
    <source>
        <dbReference type="ARBA" id="ARBA00022670"/>
    </source>
</evidence>
<dbReference type="Pfam" id="PF00112">
    <property type="entry name" value="Peptidase_C1"/>
    <property type="match status" value="1"/>
</dbReference>
<dbReference type="SUPFAM" id="SSF54001">
    <property type="entry name" value="Cysteine proteinases"/>
    <property type="match status" value="1"/>
</dbReference>
<evidence type="ECO:0000313" key="10">
    <source>
        <dbReference type="Proteomes" id="UP001152888"/>
    </source>
</evidence>
<dbReference type="Pfam" id="PF08127">
    <property type="entry name" value="Propeptide_C1"/>
    <property type="match status" value="1"/>
</dbReference>
<proteinExistence type="predicted"/>
<name>A0A9P0PC27_ACAOB</name>
<comment type="caution">
    <text evidence="9">The sequence shown here is derived from an EMBL/GenBank/DDBJ whole genome shotgun (WGS) entry which is preliminary data.</text>
</comment>
<evidence type="ECO:0000256" key="5">
    <source>
        <dbReference type="ARBA" id="ARBA00023157"/>
    </source>
</evidence>
<keyword evidence="5" id="KW-1015">Disulfide bond</keyword>
<evidence type="ECO:0000313" key="9">
    <source>
        <dbReference type="EMBL" id="CAH1979538.1"/>
    </source>
</evidence>
<feature type="domain" description="Peptidase C1A propeptide" evidence="8">
    <location>
        <begin position="27"/>
        <end position="66"/>
    </location>
</feature>
<feature type="signal peptide" evidence="6">
    <location>
        <begin position="1"/>
        <end position="17"/>
    </location>
</feature>
<reference evidence="9" key="1">
    <citation type="submission" date="2022-03" db="EMBL/GenBank/DDBJ databases">
        <authorList>
            <person name="Sayadi A."/>
        </authorList>
    </citation>
    <scope>NUCLEOTIDE SEQUENCE</scope>
</reference>
<dbReference type="GO" id="GO:0004197">
    <property type="term" value="F:cysteine-type endopeptidase activity"/>
    <property type="evidence" value="ECO:0007669"/>
    <property type="project" value="InterPro"/>
</dbReference>
<gene>
    <name evidence="9" type="ORF">ACAOBT_LOCUS13485</name>
</gene>
<dbReference type="InterPro" id="IPR038765">
    <property type="entry name" value="Papain-like_cys_pep_sf"/>
</dbReference>
<feature type="chain" id="PRO_5040337922" evidence="6">
    <location>
        <begin position="18"/>
        <end position="148"/>
    </location>
</feature>
<keyword evidence="4" id="KW-0788">Thiol protease</keyword>
<keyword evidence="1" id="KW-0645">Protease</keyword>
<dbReference type="AlphaFoldDB" id="A0A9P0PC27"/>
<evidence type="ECO:0000256" key="2">
    <source>
        <dbReference type="ARBA" id="ARBA00022729"/>
    </source>
</evidence>
<keyword evidence="10" id="KW-1185">Reference proteome</keyword>
<dbReference type="Gene3D" id="3.90.70.10">
    <property type="entry name" value="Cysteine proteinases"/>
    <property type="match status" value="1"/>
</dbReference>
<dbReference type="InterPro" id="IPR000668">
    <property type="entry name" value="Peptidase_C1A_C"/>
</dbReference>
<evidence type="ECO:0000256" key="3">
    <source>
        <dbReference type="ARBA" id="ARBA00022801"/>
    </source>
</evidence>
<dbReference type="Proteomes" id="UP001152888">
    <property type="component" value="Unassembled WGS sequence"/>
</dbReference>
<evidence type="ECO:0000256" key="4">
    <source>
        <dbReference type="ARBA" id="ARBA00022807"/>
    </source>
</evidence>
<accession>A0A9P0PC27</accession>
<evidence type="ECO:0000259" key="7">
    <source>
        <dbReference type="Pfam" id="PF00112"/>
    </source>
</evidence>
<dbReference type="GO" id="GO:0006508">
    <property type="term" value="P:proteolysis"/>
    <property type="evidence" value="ECO:0007669"/>
    <property type="project" value="UniProtKB-KW"/>
</dbReference>
<dbReference type="EMBL" id="CAKOFQ010006881">
    <property type="protein sequence ID" value="CAH1979538.1"/>
    <property type="molecule type" value="Genomic_DNA"/>
</dbReference>
<keyword evidence="2 6" id="KW-0732">Signal</keyword>
<evidence type="ECO:0000259" key="8">
    <source>
        <dbReference type="Pfam" id="PF08127"/>
    </source>
</evidence>
<organism evidence="9 10">
    <name type="scientific">Acanthoscelides obtectus</name>
    <name type="common">Bean weevil</name>
    <name type="synonym">Bruchus obtectus</name>
    <dbReference type="NCBI Taxonomy" id="200917"/>
    <lineage>
        <taxon>Eukaryota</taxon>
        <taxon>Metazoa</taxon>
        <taxon>Ecdysozoa</taxon>
        <taxon>Arthropoda</taxon>
        <taxon>Hexapoda</taxon>
        <taxon>Insecta</taxon>
        <taxon>Pterygota</taxon>
        <taxon>Neoptera</taxon>
        <taxon>Endopterygota</taxon>
        <taxon>Coleoptera</taxon>
        <taxon>Polyphaga</taxon>
        <taxon>Cucujiformia</taxon>
        <taxon>Chrysomeloidea</taxon>
        <taxon>Chrysomelidae</taxon>
        <taxon>Bruchinae</taxon>
        <taxon>Bruchini</taxon>
        <taxon>Acanthoscelides</taxon>
    </lineage>
</organism>
<sequence length="148" mass="17374">MWQLYSVFLSVIVVAHSSTSQNENYFLTDEFIDSINKAQSTWTAGRNFHENTDVSYIKKLMGVLPNYKNYMPSEIQEHQLDDVEIADSFDSREQWPHCPTIREIRDQGSCGSCWVSYQQLYCVSILVFGAKLFHKYWSYTSRRKYVVS</sequence>
<feature type="domain" description="Peptidase C1A papain C-terminal" evidence="7">
    <location>
        <begin position="86"/>
        <end position="115"/>
    </location>
</feature>
<keyword evidence="3" id="KW-0378">Hydrolase</keyword>